<gene>
    <name evidence="7" type="ORF">BROSI_A3220</name>
</gene>
<reference evidence="8" key="1">
    <citation type="journal article" date="2015" name="Genome Announc.">
        <title>Draft Genome Sequence of an Anaerobic Ammonium-Oxidizing Bacterium, "Candidatus Brocadia sinica".</title>
        <authorList>
            <person name="Oshiki M."/>
            <person name="Shinyako-Hata K."/>
            <person name="Satoh H."/>
            <person name="Okabe S."/>
        </authorList>
    </citation>
    <scope>NUCLEOTIDE SEQUENCE [LARGE SCALE GENOMIC DNA]</scope>
    <source>
        <strain evidence="8">JPN1</strain>
    </source>
</reference>
<comment type="subcellular location">
    <subcellularLocation>
        <location evidence="1">Cell membrane</location>
        <topology evidence="1">Multi-pass membrane protein</topology>
    </subcellularLocation>
</comment>
<evidence type="ECO:0000256" key="4">
    <source>
        <dbReference type="ARBA" id="ARBA00022989"/>
    </source>
</evidence>
<keyword evidence="3" id="KW-0812">Transmembrane</keyword>
<dbReference type="Gene3D" id="3.30.450.20">
    <property type="entry name" value="PAS domain"/>
    <property type="match status" value="1"/>
</dbReference>
<dbReference type="Pfam" id="PF02743">
    <property type="entry name" value="dCache_1"/>
    <property type="match status" value="1"/>
</dbReference>
<sequence length="466" mass="54535">MLDKIKVTKKRQMIDYFSKIKQTVHEVDRDEKILHCFTVMRNYCNSNPMRTDAPSLYKLEYEMDVHYVEKYGDFYDILFIDNKGFVFHSIKHEADYHTNLFTGQFSDTQLAKHMKNNPDSEFVDYEFYSPSDEPAAFFLKPVQENNEMLGWLALQFPINKINAILSDHKGLGRTGEVYLVNKNKLMLTDSRFIEDSTILKLKIDTDAIRLALTRESGKMIINDYRDVRVLSSFEQFDIFGHSWIIIAEIDEDEAVSNHYQKYKKFYLPRIVEYYTNIASKMNTSGKEMSRSIKGKRVDMNEFCMTRSGEVLETQGVGPCTSIIIYYPKKFGYLAHISPKDEIYQKSLLLKYLPWGEKTCFLEELVKRIQYYDIYPYQLKDLQFVVIATHDKSLETIIDQLFNMGVNLAQIKFLYNPLANYANVAFNQSDDSVYVEWLAENRKNASFFENTSTIDSIGTMVKKITVQ</sequence>
<evidence type="ECO:0000313" key="8">
    <source>
        <dbReference type="Proteomes" id="UP000032309"/>
    </source>
</evidence>
<keyword evidence="2" id="KW-1003">Cell membrane</keyword>
<keyword evidence="5" id="KW-0472">Membrane</keyword>
<accession>A0ABQ0K1Q3</accession>
<keyword evidence="8" id="KW-1185">Reference proteome</keyword>
<evidence type="ECO:0000256" key="3">
    <source>
        <dbReference type="ARBA" id="ARBA00022692"/>
    </source>
</evidence>
<evidence type="ECO:0000259" key="6">
    <source>
        <dbReference type="Pfam" id="PF02743"/>
    </source>
</evidence>
<organism evidence="7 8">
    <name type="scientific">Candidatus Brocadia sinica JPN1</name>
    <dbReference type="NCBI Taxonomy" id="1197129"/>
    <lineage>
        <taxon>Bacteria</taxon>
        <taxon>Pseudomonadati</taxon>
        <taxon>Planctomycetota</taxon>
        <taxon>Candidatus Brocadiia</taxon>
        <taxon>Candidatus Brocadiales</taxon>
        <taxon>Candidatus Brocadiaceae</taxon>
        <taxon>Candidatus Brocadia</taxon>
    </lineage>
</organism>
<dbReference type="Proteomes" id="UP000032309">
    <property type="component" value="Unassembled WGS sequence"/>
</dbReference>
<evidence type="ECO:0000256" key="5">
    <source>
        <dbReference type="ARBA" id="ARBA00023136"/>
    </source>
</evidence>
<evidence type="ECO:0000256" key="2">
    <source>
        <dbReference type="ARBA" id="ARBA00022475"/>
    </source>
</evidence>
<protein>
    <recommendedName>
        <fullName evidence="6">Cache domain-containing protein</fullName>
    </recommendedName>
</protein>
<proteinExistence type="predicted"/>
<evidence type="ECO:0000256" key="1">
    <source>
        <dbReference type="ARBA" id="ARBA00004651"/>
    </source>
</evidence>
<dbReference type="EMBL" id="BAFN01000001">
    <property type="protein sequence ID" value="GAN34677.1"/>
    <property type="molecule type" value="Genomic_DNA"/>
</dbReference>
<comment type="caution">
    <text evidence="7">The sequence shown here is derived from an EMBL/GenBank/DDBJ whole genome shotgun (WGS) entry which is preliminary data.</text>
</comment>
<dbReference type="InterPro" id="IPR033479">
    <property type="entry name" value="dCache_1"/>
</dbReference>
<name>A0ABQ0K1Q3_9BACT</name>
<evidence type="ECO:0000313" key="7">
    <source>
        <dbReference type="EMBL" id="GAN34677.1"/>
    </source>
</evidence>
<feature type="domain" description="Cache" evidence="6">
    <location>
        <begin position="60"/>
        <end position="247"/>
    </location>
</feature>
<keyword evidence="4" id="KW-1133">Transmembrane helix</keyword>
<dbReference type="CDD" id="cd18774">
    <property type="entry name" value="PDC2_HK_sensor"/>
    <property type="match status" value="1"/>
</dbReference>